<dbReference type="PANTHER" id="PTHR30419">
    <property type="entry name" value="HTH-TYPE TRANSCRIPTIONAL REGULATOR YBHD"/>
    <property type="match status" value="1"/>
</dbReference>
<dbReference type="EMBL" id="LT630450">
    <property type="protein sequence ID" value="SFV73565.1"/>
    <property type="molecule type" value="Genomic_DNA"/>
</dbReference>
<dbReference type="GO" id="GO:0003700">
    <property type="term" value="F:DNA-binding transcription factor activity"/>
    <property type="evidence" value="ECO:0007669"/>
    <property type="project" value="InterPro"/>
</dbReference>
<dbReference type="InterPro" id="IPR036390">
    <property type="entry name" value="WH_DNA-bd_sf"/>
</dbReference>
<evidence type="ECO:0000256" key="1">
    <source>
        <dbReference type="ARBA" id="ARBA00009437"/>
    </source>
</evidence>
<dbReference type="InterPro" id="IPR000847">
    <property type="entry name" value="LysR_HTH_N"/>
</dbReference>
<dbReference type="InterPro" id="IPR050950">
    <property type="entry name" value="HTH-type_LysR_regulators"/>
</dbReference>
<evidence type="ECO:0000313" key="6">
    <source>
        <dbReference type="EMBL" id="SFV73565.1"/>
    </source>
</evidence>
<dbReference type="Proteomes" id="UP000186323">
    <property type="component" value="Chromosome I"/>
</dbReference>
<gene>
    <name evidence="6" type="ORF">DESPIGER_1733</name>
</gene>
<protein>
    <submittedName>
        <fullName evidence="6">Transcriptional regulator, LysR family</fullName>
    </submittedName>
</protein>
<dbReference type="InterPro" id="IPR005119">
    <property type="entry name" value="LysR_subst-bd"/>
</dbReference>
<reference evidence="7" key="1">
    <citation type="submission" date="2016-10" db="EMBL/GenBank/DDBJ databases">
        <authorList>
            <person name="Wegmann U."/>
        </authorList>
    </citation>
    <scope>NUCLEOTIDE SEQUENCE [LARGE SCALE GENOMIC DNA]</scope>
</reference>
<keyword evidence="7" id="KW-1185">Reference proteome</keyword>
<keyword evidence="4" id="KW-0804">Transcription</keyword>
<organism evidence="6 7">
    <name type="scientific">Desulfovibrio piger</name>
    <dbReference type="NCBI Taxonomy" id="901"/>
    <lineage>
        <taxon>Bacteria</taxon>
        <taxon>Pseudomonadati</taxon>
        <taxon>Thermodesulfobacteriota</taxon>
        <taxon>Desulfovibrionia</taxon>
        <taxon>Desulfovibrionales</taxon>
        <taxon>Desulfovibrionaceae</taxon>
        <taxon>Desulfovibrio</taxon>
    </lineage>
</organism>
<dbReference type="SUPFAM" id="SSF46785">
    <property type="entry name" value="Winged helix' DNA-binding domain"/>
    <property type="match status" value="1"/>
</dbReference>
<proteinExistence type="inferred from homology"/>
<dbReference type="AlphaFoldDB" id="A0A1K1LFT2"/>
<dbReference type="GO" id="GO:0005829">
    <property type="term" value="C:cytosol"/>
    <property type="evidence" value="ECO:0007669"/>
    <property type="project" value="TreeGrafter"/>
</dbReference>
<evidence type="ECO:0000256" key="3">
    <source>
        <dbReference type="ARBA" id="ARBA00023125"/>
    </source>
</evidence>
<dbReference type="GO" id="GO:0003677">
    <property type="term" value="F:DNA binding"/>
    <property type="evidence" value="ECO:0007669"/>
    <property type="project" value="UniProtKB-KW"/>
</dbReference>
<evidence type="ECO:0000256" key="2">
    <source>
        <dbReference type="ARBA" id="ARBA00023015"/>
    </source>
</evidence>
<dbReference type="PROSITE" id="PS50931">
    <property type="entry name" value="HTH_LYSR"/>
    <property type="match status" value="1"/>
</dbReference>
<dbReference type="KEGG" id="dpg:DESPIGER_1733"/>
<dbReference type="InterPro" id="IPR036388">
    <property type="entry name" value="WH-like_DNA-bd_sf"/>
</dbReference>
<dbReference type="CDD" id="cd05466">
    <property type="entry name" value="PBP2_LTTR_substrate"/>
    <property type="match status" value="1"/>
</dbReference>
<dbReference type="PANTHER" id="PTHR30419:SF28">
    <property type="entry name" value="HTH-TYPE TRANSCRIPTIONAL REGULATOR BSDA"/>
    <property type="match status" value="1"/>
</dbReference>
<comment type="similarity">
    <text evidence="1">Belongs to the LysR transcriptional regulatory family.</text>
</comment>
<feature type="domain" description="HTH lysR-type" evidence="5">
    <location>
        <begin position="1"/>
        <end position="25"/>
    </location>
</feature>
<dbReference type="Gene3D" id="1.10.10.10">
    <property type="entry name" value="Winged helix-like DNA-binding domain superfamily/Winged helix DNA-binding domain"/>
    <property type="match status" value="1"/>
</dbReference>
<evidence type="ECO:0000256" key="4">
    <source>
        <dbReference type="ARBA" id="ARBA00023163"/>
    </source>
</evidence>
<name>A0A1K1LFT2_9BACT</name>
<dbReference type="Pfam" id="PF03466">
    <property type="entry name" value="LysR_substrate"/>
    <property type="match status" value="1"/>
</dbReference>
<keyword evidence="3" id="KW-0238">DNA-binding</keyword>
<keyword evidence="2" id="KW-0805">Transcription regulation</keyword>
<accession>A0A1K1LFT2</accession>
<evidence type="ECO:0000313" key="7">
    <source>
        <dbReference type="Proteomes" id="UP000186323"/>
    </source>
</evidence>
<dbReference type="SUPFAM" id="SSF53850">
    <property type="entry name" value="Periplasmic binding protein-like II"/>
    <property type="match status" value="1"/>
</dbReference>
<evidence type="ECO:0000259" key="5">
    <source>
        <dbReference type="PROSITE" id="PS50931"/>
    </source>
</evidence>
<sequence length="261" mass="29385">MRLKELEDELGVTLIHRQGKAWQVTPEGRMLYRKAQFILSYMEGVKNDIASIAGELHGRIKFGVCPPCRQMAAHVISDLGKSHPRLQFRVWVMDNQSLERHLQESHLDFALVLLPVKGRNYAIRSLQAKPYYAVFGKGMPQPKADIIGVEDLAGLPLIVQHRRDSAGINAVLMKAFQRQNRQAHVVLETQDSSFLQALLLEGFPAVAILNEYELERLPLDQFPTARLDVADLTLAPALISLENAYTSLLAQKVMDCFAARF</sequence>
<dbReference type="Gene3D" id="3.40.190.290">
    <property type="match status" value="1"/>
</dbReference>